<dbReference type="Pfam" id="PF13812">
    <property type="entry name" value="PPR_3"/>
    <property type="match status" value="1"/>
</dbReference>
<feature type="repeat" description="PPR" evidence="3">
    <location>
        <begin position="253"/>
        <end position="283"/>
    </location>
</feature>
<dbReference type="InterPro" id="IPR046960">
    <property type="entry name" value="PPR_At4g14850-like_plant"/>
</dbReference>
<dbReference type="PROSITE" id="PS51375">
    <property type="entry name" value="PPR"/>
    <property type="match status" value="5"/>
</dbReference>
<evidence type="ECO:0000256" key="2">
    <source>
        <dbReference type="ARBA" id="ARBA00022737"/>
    </source>
</evidence>
<dbReference type="Pfam" id="PF01535">
    <property type="entry name" value="PPR"/>
    <property type="match status" value="1"/>
</dbReference>
<feature type="repeat" description="PPR" evidence="3">
    <location>
        <begin position="284"/>
        <end position="318"/>
    </location>
</feature>
<evidence type="ECO:0000256" key="3">
    <source>
        <dbReference type="PROSITE-ProRule" id="PRU00708"/>
    </source>
</evidence>
<dbReference type="Pfam" id="PF20431">
    <property type="entry name" value="E_motif"/>
    <property type="match status" value="1"/>
</dbReference>
<dbReference type="Proteomes" id="UP000826656">
    <property type="component" value="Unassembled WGS sequence"/>
</dbReference>
<keyword evidence="2" id="KW-0677">Repeat</keyword>
<dbReference type="PANTHER" id="PTHR47926:SF447">
    <property type="entry name" value="DYW DOMAIN-CONTAINING PROTEIN"/>
    <property type="match status" value="1"/>
</dbReference>
<sequence length="624" mass="70843">MKASLKTFTQFSSTYGFRAYTISASVDFPMREVPAQSHMNRKVACDKPIDRFSLMKLIDSSISSNGFAPTALLFHEFSRSIDANLCNTLIRRYTDSKNHSRAVFVYTQMRKLNILPDSSTFPSVLKSVAQLCCGEVGKSIHCNAIQLGFTSDVYTNTALVYMYGICGQPDDAHQLFDEIPERNVVTWNSLITSYTHNRMFREAIDVFREMLASGVKPGEVTMVGVLSACSHLGTLSQGWWIHDYIVKNRLRVNVYVGTALIDMYAKCGDIDEAKKVFETMGVKNIYTWNVLISAYAMNGQGEAALQTFDRMIVEDLKPDHVTFLGVLCACCHQGFVEEGRSLFSSMINQFGLQPKIVHYGCMIDLLGRGGFLDEAMEIIHSMKLKPDAIIWRTLLGACRFHGREELNEFAFRKLLELEPTNGENYVLISNVHTQKKKWTEVGEVRELMDSGGIKKIPGCSSIEIENAVYEFKASDPLKTGNEEIHKMLQDMKNQLKLAGYVPETEIALYDINEEEKEHNLIYHSEKLALAFGLLHSSDPTLRIMKNLRICQDCHQFFKLASAVYKRNIVVRDIKRFHHFTGGKSDLRGLRICHRTWVVISYFDGWMTWDILVFPGIPDNLARHG</sequence>
<reference evidence="5 6" key="1">
    <citation type="journal article" date="2021" name="bioRxiv">
        <title>Chromosome-scale and haplotype-resolved genome assembly of a tetraploid potato cultivar.</title>
        <authorList>
            <person name="Sun H."/>
            <person name="Jiao W.-B."/>
            <person name="Krause K."/>
            <person name="Campoy J.A."/>
            <person name="Goel M."/>
            <person name="Folz-Donahue K."/>
            <person name="Kukat C."/>
            <person name="Huettel B."/>
            <person name="Schneeberger K."/>
        </authorList>
    </citation>
    <scope>NUCLEOTIDE SEQUENCE [LARGE SCALE GENOMIC DNA]</scope>
    <source>
        <strain evidence="5">SolTubOtavaFocal</strain>
        <tissue evidence="5">Leaves</tissue>
    </source>
</reference>
<evidence type="ECO:0000313" key="6">
    <source>
        <dbReference type="Proteomes" id="UP000826656"/>
    </source>
</evidence>
<dbReference type="InterPro" id="IPR046848">
    <property type="entry name" value="E_motif"/>
</dbReference>
<dbReference type="Pfam" id="PF14432">
    <property type="entry name" value="DYW_deaminase"/>
    <property type="match status" value="1"/>
</dbReference>
<evidence type="ECO:0000256" key="1">
    <source>
        <dbReference type="ARBA" id="ARBA00006643"/>
    </source>
</evidence>
<accession>A0ABQ7VFA2</accession>
<dbReference type="SUPFAM" id="SSF48452">
    <property type="entry name" value="TPR-like"/>
    <property type="match status" value="1"/>
</dbReference>
<protein>
    <recommendedName>
        <fullName evidence="4">DYW domain-containing protein</fullName>
    </recommendedName>
</protein>
<name>A0ABQ7VFA2_SOLTU</name>
<dbReference type="InterPro" id="IPR002885">
    <property type="entry name" value="PPR_rpt"/>
</dbReference>
<comment type="caution">
    <text evidence="5">The sequence shown here is derived from an EMBL/GenBank/DDBJ whole genome shotgun (WGS) entry which is preliminary data.</text>
</comment>
<feature type="domain" description="DYW" evidence="4">
    <location>
        <begin position="499"/>
        <end position="584"/>
    </location>
</feature>
<feature type="repeat" description="PPR" evidence="3">
    <location>
        <begin position="319"/>
        <end position="354"/>
    </location>
</feature>
<dbReference type="InterPro" id="IPR011990">
    <property type="entry name" value="TPR-like_helical_dom_sf"/>
</dbReference>
<dbReference type="PANTHER" id="PTHR47926">
    <property type="entry name" value="PENTATRICOPEPTIDE REPEAT-CONTAINING PROTEIN"/>
    <property type="match status" value="1"/>
</dbReference>
<dbReference type="Pfam" id="PF13041">
    <property type="entry name" value="PPR_2"/>
    <property type="match status" value="2"/>
</dbReference>
<evidence type="ECO:0000259" key="4">
    <source>
        <dbReference type="Pfam" id="PF14432"/>
    </source>
</evidence>
<keyword evidence="6" id="KW-1185">Reference proteome</keyword>
<comment type="similarity">
    <text evidence="1">Belongs to the PPR family. PCMP-H subfamily.</text>
</comment>
<dbReference type="NCBIfam" id="TIGR00756">
    <property type="entry name" value="PPR"/>
    <property type="match status" value="6"/>
</dbReference>
<proteinExistence type="inferred from homology"/>
<dbReference type="EMBL" id="JAIVGD010000013">
    <property type="protein sequence ID" value="KAH0762747.1"/>
    <property type="molecule type" value="Genomic_DNA"/>
</dbReference>
<feature type="repeat" description="PPR" evidence="3">
    <location>
        <begin position="183"/>
        <end position="217"/>
    </location>
</feature>
<organism evidence="5 6">
    <name type="scientific">Solanum tuberosum</name>
    <name type="common">Potato</name>
    <dbReference type="NCBI Taxonomy" id="4113"/>
    <lineage>
        <taxon>Eukaryota</taxon>
        <taxon>Viridiplantae</taxon>
        <taxon>Streptophyta</taxon>
        <taxon>Embryophyta</taxon>
        <taxon>Tracheophyta</taxon>
        <taxon>Spermatophyta</taxon>
        <taxon>Magnoliopsida</taxon>
        <taxon>eudicotyledons</taxon>
        <taxon>Gunneridae</taxon>
        <taxon>Pentapetalae</taxon>
        <taxon>asterids</taxon>
        <taxon>lamiids</taxon>
        <taxon>Solanales</taxon>
        <taxon>Solanaceae</taxon>
        <taxon>Solanoideae</taxon>
        <taxon>Solaneae</taxon>
        <taxon>Solanum</taxon>
    </lineage>
</organism>
<feature type="repeat" description="PPR" evidence="3">
    <location>
        <begin position="82"/>
        <end position="116"/>
    </location>
</feature>
<dbReference type="Gene3D" id="1.25.40.10">
    <property type="entry name" value="Tetratricopeptide repeat domain"/>
    <property type="match status" value="3"/>
</dbReference>
<dbReference type="InterPro" id="IPR032867">
    <property type="entry name" value="DYW_dom"/>
</dbReference>
<gene>
    <name evidence="5" type="ORF">KY290_018820</name>
</gene>
<evidence type="ECO:0000313" key="5">
    <source>
        <dbReference type="EMBL" id="KAH0762747.1"/>
    </source>
</evidence>